<dbReference type="EMBL" id="QWZQ01000061">
    <property type="protein sequence ID" value="RRK09375.1"/>
    <property type="molecule type" value="Genomic_DNA"/>
</dbReference>
<dbReference type="AlphaFoldDB" id="A0A426D3Y4"/>
<comment type="caution">
    <text evidence="4">The sequence shown here is derived from an EMBL/GenBank/DDBJ whole genome shotgun (WGS) entry which is preliminary data.</text>
</comment>
<dbReference type="InterPro" id="IPR034829">
    <property type="entry name" value="DnaD-like_sf"/>
</dbReference>
<evidence type="ECO:0000256" key="2">
    <source>
        <dbReference type="SAM" id="MobiDB-lite"/>
    </source>
</evidence>
<dbReference type="InterPro" id="IPR053162">
    <property type="entry name" value="DnaD"/>
</dbReference>
<dbReference type="Pfam" id="PF07261">
    <property type="entry name" value="DnaB_2"/>
    <property type="match status" value="1"/>
</dbReference>
<dbReference type="Gene3D" id="1.10.10.630">
    <property type="entry name" value="DnaD domain-like"/>
    <property type="match status" value="1"/>
</dbReference>
<organism evidence="4 5">
    <name type="scientific">Lactiplantibacillus garii</name>
    <dbReference type="NCBI Taxonomy" id="2306423"/>
    <lineage>
        <taxon>Bacteria</taxon>
        <taxon>Bacillati</taxon>
        <taxon>Bacillota</taxon>
        <taxon>Bacilli</taxon>
        <taxon>Lactobacillales</taxon>
        <taxon>Lactobacillaceae</taxon>
        <taxon>Lactiplantibacillus</taxon>
    </lineage>
</organism>
<evidence type="ECO:0000256" key="1">
    <source>
        <dbReference type="ARBA" id="ARBA00093462"/>
    </source>
</evidence>
<evidence type="ECO:0000259" key="3">
    <source>
        <dbReference type="Pfam" id="PF07261"/>
    </source>
</evidence>
<feature type="region of interest" description="Disordered" evidence="2">
    <location>
        <begin position="128"/>
        <end position="147"/>
    </location>
</feature>
<dbReference type="SUPFAM" id="SSF158499">
    <property type="entry name" value="DnaD domain-like"/>
    <property type="match status" value="1"/>
</dbReference>
<dbReference type="Proteomes" id="UP000283633">
    <property type="component" value="Unassembled WGS sequence"/>
</dbReference>
<dbReference type="InterPro" id="IPR006343">
    <property type="entry name" value="DnaB/C_C"/>
</dbReference>
<dbReference type="OrthoDB" id="1258529at2"/>
<reference evidence="4 5" key="1">
    <citation type="submission" date="2018-08" db="EMBL/GenBank/DDBJ databases">
        <title>Genome Lactobacillus garii FI11369.</title>
        <authorList>
            <person name="Diaz M."/>
            <person name="Narbad A."/>
        </authorList>
    </citation>
    <scope>NUCLEOTIDE SEQUENCE [LARGE SCALE GENOMIC DNA]</scope>
    <source>
        <strain evidence="4 5">FI11369</strain>
    </source>
</reference>
<feature type="domain" description="DnaB/C C-terminal" evidence="3">
    <location>
        <begin position="167"/>
        <end position="223"/>
    </location>
</feature>
<dbReference type="RefSeq" id="WP_125073293.1">
    <property type="nucleotide sequence ID" value="NZ_QWZQ01000061.1"/>
</dbReference>
<feature type="region of interest" description="Disordered" evidence="2">
    <location>
        <begin position="222"/>
        <end position="290"/>
    </location>
</feature>
<dbReference type="PANTHER" id="PTHR37293">
    <property type="entry name" value="PHAGE REPLICATION PROTEIN-RELATED"/>
    <property type="match status" value="1"/>
</dbReference>
<accession>A0A426D3Y4</accession>
<keyword evidence="5" id="KW-1185">Reference proteome</keyword>
<evidence type="ECO:0000313" key="4">
    <source>
        <dbReference type="EMBL" id="RRK09375.1"/>
    </source>
</evidence>
<evidence type="ECO:0000313" key="5">
    <source>
        <dbReference type="Proteomes" id="UP000283633"/>
    </source>
</evidence>
<sequence length="290" mass="32097">MKMSKVVTTDFTVFDNRVVRDATLSWKARGVFMYLWSLPDDWDFYETELVTHAKDGRDALRSALKELQVHGYLRRVRARDAQGRVLKSEWQLADHPLWATATPAAPEPVKPAVAAPAPGTPILLSPHAVSPELPSLDQGDEEEGAAPSTPVLATWCALWPAPNVVARRQLTAWLEQFQPELVQFAIETAGTYNVQANGALKYVGAILTGWAAQSVTTLPEAQRAVAMPRKKTGPRQQRTATRRREIIPKWAQHPASGAPAKTPPRQLTPQERAELQRRLARLGEPVSAKT</sequence>
<proteinExistence type="inferred from homology"/>
<gene>
    <name evidence="4" type="ORF">D1831_13030</name>
</gene>
<protein>
    <submittedName>
        <fullName evidence="4">DnaD domain protein</fullName>
    </submittedName>
</protein>
<comment type="similarity">
    <text evidence="1">Belongs to the DnaB/DnaD family.</text>
</comment>
<dbReference type="NCBIfam" id="TIGR01446">
    <property type="entry name" value="DnaD_dom"/>
    <property type="match status" value="1"/>
</dbReference>
<dbReference type="PANTHER" id="PTHR37293:SF5">
    <property type="entry name" value="DNA REPLICATION PROTEIN"/>
    <property type="match status" value="1"/>
</dbReference>
<name>A0A426D3Y4_9LACO</name>